<organism evidence="5 6">
    <name type="scientific">Mobilicoccus caccae</name>
    <dbReference type="NCBI Taxonomy" id="1859295"/>
    <lineage>
        <taxon>Bacteria</taxon>
        <taxon>Bacillati</taxon>
        <taxon>Actinomycetota</taxon>
        <taxon>Actinomycetes</taxon>
        <taxon>Micrococcales</taxon>
        <taxon>Dermatophilaceae</taxon>
        <taxon>Mobilicoccus</taxon>
    </lineage>
</organism>
<accession>A0ABQ6IZM4</accession>
<dbReference type="EMBL" id="BSUO01000001">
    <property type="protein sequence ID" value="GMA37994.1"/>
    <property type="molecule type" value="Genomic_DNA"/>
</dbReference>
<reference evidence="5" key="1">
    <citation type="journal article" date="2014" name="Int. J. Syst. Evol. Microbiol.">
        <title>Complete genome of a new Firmicutes species belonging to the dominant human colonic microbiota ('Ruminococcus bicirculans') reveals two chromosomes and a selective capacity to utilize plant glucans.</title>
        <authorList>
            <consortium name="NISC Comparative Sequencing Program"/>
            <person name="Wegmann U."/>
            <person name="Louis P."/>
            <person name="Goesmann A."/>
            <person name="Henrissat B."/>
            <person name="Duncan S.H."/>
            <person name="Flint H.J."/>
        </authorList>
    </citation>
    <scope>NUCLEOTIDE SEQUENCE</scope>
    <source>
        <strain evidence="5">NBRC 113072</strain>
    </source>
</reference>
<feature type="transmembrane region" description="Helical" evidence="2">
    <location>
        <begin position="88"/>
        <end position="107"/>
    </location>
</feature>
<dbReference type="Proteomes" id="UP001157126">
    <property type="component" value="Unassembled WGS sequence"/>
</dbReference>
<evidence type="ECO:0000313" key="4">
    <source>
        <dbReference type="EMBL" id="GMA42377.1"/>
    </source>
</evidence>
<evidence type="ECO:0000256" key="1">
    <source>
        <dbReference type="SAM" id="MobiDB-lite"/>
    </source>
</evidence>
<evidence type="ECO:0000313" key="6">
    <source>
        <dbReference type="Proteomes" id="UP001157126"/>
    </source>
</evidence>
<proteinExistence type="predicted"/>
<keyword evidence="6" id="KW-1185">Reference proteome</keyword>
<keyword evidence="2" id="KW-1133">Transmembrane helix</keyword>
<name>A0ABQ6IZM4_9MICO</name>
<evidence type="ECO:0000313" key="5">
    <source>
        <dbReference type="EMBL" id="GMA42526.1"/>
    </source>
</evidence>
<reference evidence="5" key="3">
    <citation type="submission" date="2023-02" db="EMBL/GenBank/DDBJ databases">
        <authorList>
            <person name="Sun Q."/>
            <person name="Mori K."/>
        </authorList>
    </citation>
    <scope>NUCLEOTIDE SEQUENCE</scope>
    <source>
        <strain evidence="5">NBRC 113072</strain>
    </source>
</reference>
<dbReference type="RefSeq" id="WP_284302074.1">
    <property type="nucleotide sequence ID" value="NZ_BSUO01000001.1"/>
</dbReference>
<keyword evidence="2" id="KW-0812">Transmembrane</keyword>
<dbReference type="EMBL" id="BSUO01000003">
    <property type="protein sequence ID" value="GMA42526.1"/>
    <property type="molecule type" value="Genomic_DNA"/>
</dbReference>
<gene>
    <name evidence="3" type="ORF">GCM10025883_00390</name>
    <name evidence="4" type="ORF">GCM10025883_44220</name>
    <name evidence="5" type="ORF">GCM10025883_45710</name>
</gene>
<evidence type="ECO:0000256" key="2">
    <source>
        <dbReference type="SAM" id="Phobius"/>
    </source>
</evidence>
<sequence length="401" mass="41376">MTTHLDDDRLDVALRDLDAADRDLTAEQTSRKDALLASLLAGERDRRPATTGTTLPTPVPHSVPTTLTRSQAAHVVGRRRARRSTVRWAIPAAAAAALVGVMTVWGGPGGNAPAYASWTAGPMPVDGADLATAESACRENVAEALGRTGEDPTTRPTATPESFRTVASERRGDFLFLAMASSDGSTTTCFYDAAKPSEVRGSSAGLSTQGSPPPTSLAPNEIESNGGGMSSGPEGTYSFAEGRVGAEVAAVTVKSEGREVRATVADGWFVAWWPSAETAPNAPSPVVTYDVTSRDGTVERDVPDPLTARTELGPCEIGDIASGGGVSEGGGSVVTVSGSAGADVASVTVRDGDRAVTAQVTDGTFLAEWPGDSDTTPELTYDVTLEDGTTLRDQKPVVENG</sequence>
<keyword evidence="2" id="KW-0472">Membrane</keyword>
<reference evidence="6" key="2">
    <citation type="journal article" date="2019" name="Int. J. Syst. Evol. Microbiol.">
        <title>The Global Catalogue of Microorganisms (GCM) 10K type strain sequencing project: providing services to taxonomists for standard genome sequencing and annotation.</title>
        <authorList>
            <consortium name="The Broad Institute Genomics Platform"/>
            <consortium name="The Broad Institute Genome Sequencing Center for Infectious Disease"/>
            <person name="Wu L."/>
            <person name="Ma J."/>
        </authorList>
    </citation>
    <scope>NUCLEOTIDE SEQUENCE [LARGE SCALE GENOMIC DNA]</scope>
    <source>
        <strain evidence="6">NBRC 113072</strain>
    </source>
</reference>
<protein>
    <submittedName>
        <fullName evidence="5">Uncharacterized protein</fullName>
    </submittedName>
</protein>
<feature type="region of interest" description="Disordered" evidence="1">
    <location>
        <begin position="200"/>
        <end position="235"/>
    </location>
</feature>
<evidence type="ECO:0000313" key="3">
    <source>
        <dbReference type="EMBL" id="GMA37994.1"/>
    </source>
</evidence>
<comment type="caution">
    <text evidence="5">The sequence shown here is derived from an EMBL/GenBank/DDBJ whole genome shotgun (WGS) entry which is preliminary data.</text>
</comment>
<dbReference type="EMBL" id="BSUO01000001">
    <property type="protein sequence ID" value="GMA42377.1"/>
    <property type="molecule type" value="Genomic_DNA"/>
</dbReference>